<dbReference type="PANTHER" id="PTHR43390:SF1">
    <property type="entry name" value="CHLOROPLAST PROCESSING PEPTIDASE"/>
    <property type="match status" value="1"/>
</dbReference>
<keyword evidence="3" id="KW-0472">Membrane</keyword>
<comment type="catalytic activity">
    <reaction evidence="3">
        <text>Cleavage of hydrophobic, N-terminal signal or leader sequences from secreted and periplasmic proteins.</text>
        <dbReference type="EC" id="3.4.21.89"/>
    </reaction>
</comment>
<evidence type="ECO:0000256" key="1">
    <source>
        <dbReference type="ARBA" id="ARBA00004401"/>
    </source>
</evidence>
<feature type="transmembrane region" description="Helical" evidence="3">
    <location>
        <begin position="6"/>
        <end position="27"/>
    </location>
</feature>
<keyword evidence="3" id="KW-1133">Transmembrane helix</keyword>
<dbReference type="NCBIfam" id="TIGR02227">
    <property type="entry name" value="sigpep_I_bact"/>
    <property type="match status" value="1"/>
</dbReference>
<keyword evidence="3 5" id="KW-0378">Hydrolase</keyword>
<comment type="subcellular location">
    <subcellularLocation>
        <location evidence="1">Cell membrane</location>
        <topology evidence="1">Single-pass type II membrane protein</topology>
    </subcellularLocation>
    <subcellularLocation>
        <location evidence="3">Membrane</location>
        <topology evidence="3">Single-pass type II membrane protein</topology>
    </subcellularLocation>
</comment>
<feature type="domain" description="Peptidase S26" evidence="4">
    <location>
        <begin position="10"/>
        <end position="174"/>
    </location>
</feature>
<gene>
    <name evidence="5" type="primary">lepB</name>
    <name evidence="5" type="ORF">ACFOSE_03125</name>
</gene>
<keyword evidence="3" id="KW-0645">Protease</keyword>
<dbReference type="EC" id="3.4.21.89" evidence="3"/>
<dbReference type="Pfam" id="PF10502">
    <property type="entry name" value="Peptidase_S26"/>
    <property type="match status" value="1"/>
</dbReference>
<dbReference type="InterPro" id="IPR000223">
    <property type="entry name" value="Pept_S26A_signal_pept_1"/>
</dbReference>
<comment type="similarity">
    <text evidence="2 3">Belongs to the peptidase S26 family.</text>
</comment>
<organism evidence="5 6">
    <name type="scientific">Streptococcus dentapri</name>
    <dbReference type="NCBI Taxonomy" id="573564"/>
    <lineage>
        <taxon>Bacteria</taxon>
        <taxon>Bacillati</taxon>
        <taxon>Bacillota</taxon>
        <taxon>Bacilli</taxon>
        <taxon>Lactobacillales</taxon>
        <taxon>Streptococcaceae</taxon>
        <taxon>Streptococcus</taxon>
    </lineage>
</organism>
<protein>
    <recommendedName>
        <fullName evidence="3">Signal peptidase I</fullName>
        <ecNumber evidence="3">3.4.21.89</ecNumber>
    </recommendedName>
</protein>
<keyword evidence="3" id="KW-0812">Transmembrane</keyword>
<dbReference type="EMBL" id="JBHSAC010000026">
    <property type="protein sequence ID" value="MFC3931782.1"/>
    <property type="molecule type" value="Genomic_DNA"/>
</dbReference>
<dbReference type="InterPro" id="IPR019533">
    <property type="entry name" value="Peptidase_S26"/>
</dbReference>
<dbReference type="GO" id="GO:0009003">
    <property type="term" value="F:signal peptidase activity"/>
    <property type="evidence" value="ECO:0007669"/>
    <property type="project" value="UniProtKB-EC"/>
</dbReference>
<evidence type="ECO:0000313" key="6">
    <source>
        <dbReference type="Proteomes" id="UP001595901"/>
    </source>
</evidence>
<evidence type="ECO:0000256" key="3">
    <source>
        <dbReference type="RuleBase" id="RU362042"/>
    </source>
</evidence>
<comment type="caution">
    <text evidence="5">The sequence shown here is derived from an EMBL/GenBank/DDBJ whole genome shotgun (WGS) entry which is preliminary data.</text>
</comment>
<evidence type="ECO:0000313" key="5">
    <source>
        <dbReference type="EMBL" id="MFC3931782.1"/>
    </source>
</evidence>
<accession>A0ABV8D0F6</accession>
<dbReference type="PRINTS" id="PR00727">
    <property type="entry name" value="LEADERPTASE"/>
</dbReference>
<reference evidence="6" key="1">
    <citation type="journal article" date="2019" name="Int. J. Syst. Evol. Microbiol.">
        <title>The Global Catalogue of Microorganisms (GCM) 10K type strain sequencing project: providing services to taxonomists for standard genome sequencing and annotation.</title>
        <authorList>
            <consortium name="The Broad Institute Genomics Platform"/>
            <consortium name="The Broad Institute Genome Sequencing Center for Infectious Disease"/>
            <person name="Wu L."/>
            <person name="Ma J."/>
        </authorList>
    </citation>
    <scope>NUCLEOTIDE SEQUENCE [LARGE SCALE GENOMIC DNA]</scope>
    <source>
        <strain evidence="6">CCUG 58728</strain>
    </source>
</reference>
<evidence type="ECO:0000256" key="2">
    <source>
        <dbReference type="ARBA" id="ARBA00009370"/>
    </source>
</evidence>
<name>A0ABV8D0F6_9STRE</name>
<dbReference type="Gene3D" id="2.10.109.10">
    <property type="entry name" value="Umud Fragment, subunit A"/>
    <property type="match status" value="1"/>
</dbReference>
<proteinExistence type="inferred from homology"/>
<sequence>MARRDLIRDIIIFLVIILALILVRIFFFSTFKITDKTANSYLKSGDLVTVATRRSVLDKDFVVYTIDGKEYMGRIVAQPGQTVTSMDDVLYVDGEVKEEDYLKRQKADFMKTAQPGQLFTDDFTTQTISGKDNLNKIPKNSYLILNDNRRDKKDSRTFGFISKEQIKGVISFRILPLDRFGFVTVE</sequence>
<dbReference type="SUPFAM" id="SSF51306">
    <property type="entry name" value="LexA/Signal peptidase"/>
    <property type="match status" value="1"/>
</dbReference>
<dbReference type="Proteomes" id="UP001595901">
    <property type="component" value="Unassembled WGS sequence"/>
</dbReference>
<dbReference type="PANTHER" id="PTHR43390">
    <property type="entry name" value="SIGNAL PEPTIDASE I"/>
    <property type="match status" value="1"/>
</dbReference>
<keyword evidence="6" id="KW-1185">Reference proteome</keyword>
<evidence type="ECO:0000259" key="4">
    <source>
        <dbReference type="Pfam" id="PF10502"/>
    </source>
</evidence>
<dbReference type="InterPro" id="IPR036286">
    <property type="entry name" value="LexA/Signal_pep-like_sf"/>
</dbReference>
<dbReference type="RefSeq" id="WP_380430376.1">
    <property type="nucleotide sequence ID" value="NZ_JBHSAC010000026.1"/>
</dbReference>